<dbReference type="GO" id="GO:0004088">
    <property type="term" value="F:carbamoyl-phosphate synthase (glutamine-hydrolyzing) activity"/>
    <property type="evidence" value="ECO:0007669"/>
    <property type="project" value="UniProtKB-UniRule"/>
</dbReference>
<keyword evidence="4 8" id="KW-0547">Nucleotide-binding</keyword>
<keyword evidence="8" id="KW-0028">Amino-acid biosynthesis</keyword>
<dbReference type="GO" id="GO:0005524">
    <property type="term" value="F:ATP binding"/>
    <property type="evidence" value="ECO:0007669"/>
    <property type="project" value="UniProtKB-UniRule"/>
</dbReference>
<dbReference type="GO" id="GO:0006207">
    <property type="term" value="P:'de novo' pyrimidine nucleobase biosynthetic process"/>
    <property type="evidence" value="ECO:0007669"/>
    <property type="project" value="InterPro"/>
</dbReference>
<feature type="binding site" evidence="8">
    <location>
        <position position="310"/>
    </location>
    <ligand>
        <name>L-glutamine</name>
        <dbReference type="ChEBI" id="CHEBI:58359"/>
    </ligand>
</feature>
<dbReference type="EMBL" id="FQ670179">
    <property type="protein sequence ID" value="CBY82588.1"/>
    <property type="molecule type" value="Genomic_DNA"/>
</dbReference>
<dbReference type="InterPro" id="IPR035686">
    <property type="entry name" value="CPSase_GATase1"/>
</dbReference>
<dbReference type="OrthoDB" id="9804328at2"/>
<keyword evidence="8" id="KW-0665">Pyrimidine biosynthesis</keyword>
<dbReference type="Proteomes" id="UP000007934">
    <property type="component" value="Chromosome"/>
</dbReference>
<feature type="active site" evidence="8">
    <location>
        <position position="348"/>
    </location>
</feature>
<dbReference type="RefSeq" id="WP_013468957.1">
    <property type="nucleotide sequence ID" value="NC_014810.2"/>
</dbReference>
<organism evidence="10 11">
    <name type="scientific">Helicobacter felis (strain ATCC 49179 / CCUG 28539 / NCTC 12436 / CS1)</name>
    <dbReference type="NCBI Taxonomy" id="936155"/>
    <lineage>
        <taxon>Bacteria</taxon>
        <taxon>Pseudomonadati</taxon>
        <taxon>Campylobacterota</taxon>
        <taxon>Epsilonproteobacteria</taxon>
        <taxon>Campylobacterales</taxon>
        <taxon>Helicobacteraceae</taxon>
        <taxon>Helicobacter</taxon>
    </lineage>
</organism>
<comment type="subunit">
    <text evidence="8">Composed of two chains; the small (or glutamine) chain promotes the hydrolysis of glutamine to ammonia, which is used by the large (or ammonia) chain to synthesize carbamoyl phosphate. Tetramer of heterodimers (alpha,beta)4.</text>
</comment>
<evidence type="ECO:0000256" key="7">
    <source>
        <dbReference type="ARBA" id="ARBA00048816"/>
    </source>
</evidence>
<evidence type="ECO:0000256" key="3">
    <source>
        <dbReference type="ARBA" id="ARBA00022598"/>
    </source>
</evidence>
<dbReference type="NCBIfam" id="TIGR01368">
    <property type="entry name" value="CPSaseIIsmall"/>
    <property type="match status" value="1"/>
</dbReference>
<dbReference type="eggNOG" id="COG0505">
    <property type="taxonomic scope" value="Bacteria"/>
</dbReference>
<evidence type="ECO:0000256" key="2">
    <source>
        <dbReference type="ARBA" id="ARBA00007800"/>
    </source>
</evidence>
<name>E7A9W0_HELFC</name>
<feature type="active site" description="Nucleophile" evidence="8">
    <location>
        <position position="265"/>
    </location>
</feature>
<feature type="domain" description="Carbamoyl-phosphate synthase small subunit N-terminal" evidence="9">
    <location>
        <begin position="1"/>
        <end position="129"/>
    </location>
</feature>
<gene>
    <name evidence="8 10" type="primary">carA</name>
    <name evidence="10" type="ordered locus">Hfelis_05040</name>
</gene>
<feature type="binding site" evidence="8">
    <location>
        <position position="307"/>
    </location>
    <ligand>
        <name>L-glutamine</name>
        <dbReference type="ChEBI" id="CHEBI:58359"/>
    </ligand>
</feature>
<dbReference type="GO" id="GO:0006541">
    <property type="term" value="P:glutamine metabolic process"/>
    <property type="evidence" value="ECO:0007669"/>
    <property type="project" value="InterPro"/>
</dbReference>
<feature type="binding site" evidence="8">
    <location>
        <position position="237"/>
    </location>
    <ligand>
        <name>L-glutamine</name>
        <dbReference type="ChEBI" id="CHEBI:58359"/>
    </ligand>
</feature>
<dbReference type="HAMAP" id="MF_01209">
    <property type="entry name" value="CPSase_S_chain"/>
    <property type="match status" value="1"/>
</dbReference>
<dbReference type="SMART" id="SM01097">
    <property type="entry name" value="CPSase_sm_chain"/>
    <property type="match status" value="1"/>
</dbReference>
<dbReference type="GeneID" id="36133710"/>
<comment type="pathway">
    <text evidence="1 8">Amino-acid biosynthesis; L-arginine biosynthesis; carbamoyl phosphate from bicarbonate: step 1/1.</text>
</comment>
<evidence type="ECO:0000256" key="5">
    <source>
        <dbReference type="ARBA" id="ARBA00022840"/>
    </source>
</evidence>
<dbReference type="HOGENOM" id="CLU_035901_2_1_7"/>
<dbReference type="KEGG" id="hfe:HFELIS_05040"/>
<comment type="function">
    <text evidence="8">Small subunit of the glutamine-dependent carbamoyl phosphate synthetase (CPSase). CPSase catalyzes the formation of carbamoyl phosphate from the ammonia moiety of glutamine, carbonate, and phosphate donated by ATP, constituting the first step of 2 biosynthetic pathways, one leading to arginine and/or urea and the other to pyrimidine nucleotides. The small subunit (glutamine amidotransferase) binds and cleaves glutamine to supply the large subunit with the substrate ammonia.</text>
</comment>
<dbReference type="UniPathway" id="UPA00070">
    <property type="reaction ID" value="UER00115"/>
</dbReference>
<feature type="binding site" evidence="8">
    <location>
        <position position="266"/>
    </location>
    <ligand>
        <name>L-glutamine</name>
        <dbReference type="ChEBI" id="CHEBI:58359"/>
    </ligand>
</feature>
<keyword evidence="8" id="KW-0055">Arginine biosynthesis</keyword>
<dbReference type="InterPro" id="IPR029062">
    <property type="entry name" value="Class_I_gatase-like"/>
</dbReference>
<comment type="caution">
    <text evidence="8">Lacks conserved residue(s) required for the propagation of feature annotation.</text>
</comment>
<dbReference type="Pfam" id="PF00988">
    <property type="entry name" value="CPSase_sm_chain"/>
    <property type="match status" value="1"/>
</dbReference>
<dbReference type="Gene3D" id="3.50.30.20">
    <property type="entry name" value="Carbamoyl-phosphate synthase small subunit, N-terminal domain"/>
    <property type="match status" value="1"/>
</dbReference>
<dbReference type="GO" id="GO:0006526">
    <property type="term" value="P:L-arginine biosynthetic process"/>
    <property type="evidence" value="ECO:0007669"/>
    <property type="project" value="UniProtKB-UniRule"/>
</dbReference>
<dbReference type="PANTHER" id="PTHR43418:SF7">
    <property type="entry name" value="CARBAMOYL-PHOSPHATE SYNTHASE SMALL CHAIN"/>
    <property type="match status" value="1"/>
</dbReference>
<accession>E7A9W0</accession>
<evidence type="ECO:0000256" key="1">
    <source>
        <dbReference type="ARBA" id="ARBA00005077"/>
    </source>
</evidence>
<comment type="pathway">
    <text evidence="8">Pyrimidine metabolism; UMP biosynthesis via de novo pathway; (S)-dihydroorotate from bicarbonate: step 1/3.</text>
</comment>
<dbReference type="GO" id="GO:0044205">
    <property type="term" value="P:'de novo' UMP biosynthetic process"/>
    <property type="evidence" value="ECO:0007669"/>
    <property type="project" value="UniProtKB-UniRule"/>
</dbReference>
<keyword evidence="3 8" id="KW-0436">Ligase</keyword>
<dbReference type="GO" id="GO:0004359">
    <property type="term" value="F:glutaminase activity"/>
    <property type="evidence" value="ECO:0007669"/>
    <property type="project" value="RHEA"/>
</dbReference>
<evidence type="ECO:0000256" key="8">
    <source>
        <dbReference type="HAMAP-Rule" id="MF_01209"/>
    </source>
</evidence>
<dbReference type="Pfam" id="PF00117">
    <property type="entry name" value="GATase"/>
    <property type="match status" value="1"/>
</dbReference>
<protein>
    <recommendedName>
        <fullName evidence="8">Carbamoyl phosphate synthase small chain</fullName>
        <ecNumber evidence="8">6.3.5.5</ecNumber>
    </recommendedName>
    <alternativeName>
        <fullName evidence="8">Carbamoyl phosphate synthetase glutamine chain</fullName>
    </alternativeName>
</protein>
<comment type="catalytic activity">
    <reaction evidence="7 8">
        <text>hydrogencarbonate + L-glutamine + 2 ATP + H2O = carbamoyl phosphate + L-glutamate + 2 ADP + phosphate + 2 H(+)</text>
        <dbReference type="Rhea" id="RHEA:18633"/>
        <dbReference type="ChEBI" id="CHEBI:15377"/>
        <dbReference type="ChEBI" id="CHEBI:15378"/>
        <dbReference type="ChEBI" id="CHEBI:17544"/>
        <dbReference type="ChEBI" id="CHEBI:29985"/>
        <dbReference type="ChEBI" id="CHEBI:30616"/>
        <dbReference type="ChEBI" id="CHEBI:43474"/>
        <dbReference type="ChEBI" id="CHEBI:58228"/>
        <dbReference type="ChEBI" id="CHEBI:58359"/>
        <dbReference type="ChEBI" id="CHEBI:456216"/>
        <dbReference type="EC" id="6.3.5.5"/>
    </reaction>
</comment>
<comment type="similarity">
    <text evidence="2 8">Belongs to the CarA family.</text>
</comment>
<dbReference type="PROSITE" id="PS51273">
    <property type="entry name" value="GATASE_TYPE_1"/>
    <property type="match status" value="1"/>
</dbReference>
<dbReference type="InterPro" id="IPR017926">
    <property type="entry name" value="GATASE"/>
</dbReference>
<dbReference type="CDD" id="cd01744">
    <property type="entry name" value="GATase1_CPSase"/>
    <property type="match status" value="1"/>
</dbReference>
<dbReference type="InterPro" id="IPR006274">
    <property type="entry name" value="CarbamoylP_synth_ssu"/>
</dbReference>
<evidence type="ECO:0000313" key="11">
    <source>
        <dbReference type="Proteomes" id="UP000007934"/>
    </source>
</evidence>
<dbReference type="PRINTS" id="PR00096">
    <property type="entry name" value="GATASE"/>
</dbReference>
<comment type="catalytic activity">
    <reaction evidence="8">
        <text>L-glutamine + H2O = L-glutamate + NH4(+)</text>
        <dbReference type="Rhea" id="RHEA:15889"/>
        <dbReference type="ChEBI" id="CHEBI:15377"/>
        <dbReference type="ChEBI" id="CHEBI:28938"/>
        <dbReference type="ChEBI" id="CHEBI:29985"/>
        <dbReference type="ChEBI" id="CHEBI:58359"/>
    </reaction>
</comment>
<dbReference type="SUPFAM" id="SSF52021">
    <property type="entry name" value="Carbamoyl phosphate synthetase, small subunit N-terminal domain"/>
    <property type="match status" value="1"/>
</dbReference>
<feature type="region of interest" description="CPSase" evidence="8">
    <location>
        <begin position="1"/>
        <end position="184"/>
    </location>
</feature>
<dbReference type="UniPathway" id="UPA00068">
    <property type="reaction ID" value="UER00171"/>
</dbReference>
<keyword evidence="6 8" id="KW-0315">Glutamine amidotransferase</keyword>
<dbReference type="SUPFAM" id="SSF52317">
    <property type="entry name" value="Class I glutamine amidotransferase-like"/>
    <property type="match status" value="1"/>
</dbReference>
<feature type="active site" evidence="8">
    <location>
        <position position="350"/>
    </location>
</feature>
<dbReference type="NCBIfam" id="NF009475">
    <property type="entry name" value="PRK12838.1"/>
    <property type="match status" value="1"/>
</dbReference>
<dbReference type="EC" id="6.3.5.5" evidence="8"/>
<dbReference type="InterPro" id="IPR036480">
    <property type="entry name" value="CarbP_synth_ssu_N_sf"/>
</dbReference>
<proteinExistence type="inferred from homology"/>
<keyword evidence="11" id="KW-1185">Reference proteome</keyword>
<dbReference type="InterPro" id="IPR050472">
    <property type="entry name" value="Anth_synth/Amidotransfase"/>
</dbReference>
<dbReference type="PRINTS" id="PR00099">
    <property type="entry name" value="CPSGATASE"/>
</dbReference>
<evidence type="ECO:0000259" key="9">
    <source>
        <dbReference type="SMART" id="SM01097"/>
    </source>
</evidence>
<evidence type="ECO:0000256" key="4">
    <source>
        <dbReference type="ARBA" id="ARBA00022741"/>
    </source>
</evidence>
<dbReference type="STRING" id="936155.HFELIS_05040"/>
<feature type="binding site" evidence="8">
    <location>
        <position position="269"/>
    </location>
    <ligand>
        <name>L-glutamine</name>
        <dbReference type="ChEBI" id="CHEBI:58359"/>
    </ligand>
</feature>
<dbReference type="PANTHER" id="PTHR43418">
    <property type="entry name" value="MULTIFUNCTIONAL TRYPTOPHAN BIOSYNTHESIS PROTEIN-RELATED"/>
    <property type="match status" value="1"/>
</dbReference>
<dbReference type="InterPro" id="IPR002474">
    <property type="entry name" value="CarbamoylP_synth_ssu_N"/>
</dbReference>
<feature type="binding site" evidence="8">
    <location>
        <position position="239"/>
    </location>
    <ligand>
        <name>L-glutamine</name>
        <dbReference type="ChEBI" id="CHEBI:58359"/>
    </ligand>
</feature>
<dbReference type="PRINTS" id="PR00097">
    <property type="entry name" value="ANTSNTHASEII"/>
</dbReference>
<evidence type="ECO:0000256" key="6">
    <source>
        <dbReference type="ARBA" id="ARBA00022962"/>
    </source>
</evidence>
<dbReference type="Gene3D" id="3.40.50.880">
    <property type="match status" value="1"/>
</dbReference>
<reference evidence="10 11" key="1">
    <citation type="journal article" date="2011" name="Genome Biol. Evol.">
        <title>Comparative whole genome sequence analysis of the carcinogenic bacterial model pathogen Helicobacter felis.</title>
        <authorList>
            <person name="Arnold I.C."/>
            <person name="Zigova Z."/>
            <person name="Holden M."/>
            <person name="Lawley T.D."/>
            <person name="Rad R."/>
            <person name="Dougan G."/>
            <person name="Falkow S."/>
            <person name="Bentley S.D."/>
            <person name="Muller A."/>
        </authorList>
    </citation>
    <scope>NUCLEOTIDE SEQUENCE [LARGE SCALE GENOMIC DNA]</scope>
    <source>
        <strain evidence="11">ATCC 49179 / CCUG 28539 / NCTC 12436 / CS1</strain>
    </source>
</reference>
<evidence type="ECO:0000313" key="10">
    <source>
        <dbReference type="EMBL" id="CBY82588.1"/>
    </source>
</evidence>
<feature type="binding site" evidence="8">
    <location>
        <position position="44"/>
    </location>
    <ligand>
        <name>L-glutamine</name>
        <dbReference type="ChEBI" id="CHEBI:58359"/>
    </ligand>
</feature>
<keyword evidence="5 8" id="KW-0067">ATP-binding</keyword>
<dbReference type="AlphaFoldDB" id="E7A9W0"/>
<sequence>MASLLFENGLFLEGESFGALGVAVGEAVFNTAMCGYQEIASDPSYYGQFVVFSAPEIGVVGVNHQDLESSSCCSGILVRHAPRVYSNFRAQGSLSAWLQKRQILGICGLDTRAIVGMLRDEGAMQLAISTTPIEKSALEEILKNTPRLRDLNVIPMVSHKATPPTHGHYDFHTLDYKPLTRVKKHIGVMDFGIKQSILNNLGAVGLGVRLYGHESKAERILEDYKQGLIGGVLLSNGPGDPLKLKEATREIALLIEAGIPLCGICLGHQLLSLAHGHPTYKLKFGHHGSNHPVLNCHTGRIEISAQNHNYCVPESLASIATITHKNLFDGTIEGVAYKNSPILSVQHHPEASPGPSDGLYIFKEFARLVGNHTSKN</sequence>